<evidence type="ECO:0000313" key="3">
    <source>
        <dbReference type="EMBL" id="EXJ86272.1"/>
    </source>
</evidence>
<organism evidence="3 4">
    <name type="scientific">Capronia coronata CBS 617.96</name>
    <dbReference type="NCBI Taxonomy" id="1182541"/>
    <lineage>
        <taxon>Eukaryota</taxon>
        <taxon>Fungi</taxon>
        <taxon>Dikarya</taxon>
        <taxon>Ascomycota</taxon>
        <taxon>Pezizomycotina</taxon>
        <taxon>Eurotiomycetes</taxon>
        <taxon>Chaetothyriomycetidae</taxon>
        <taxon>Chaetothyriales</taxon>
        <taxon>Herpotrichiellaceae</taxon>
        <taxon>Capronia</taxon>
    </lineage>
</organism>
<dbReference type="GeneID" id="19161509"/>
<dbReference type="OrthoDB" id="414075at2759"/>
<dbReference type="GO" id="GO:0000289">
    <property type="term" value="P:nuclear-transcribed mRNA poly(A) tail shortening"/>
    <property type="evidence" value="ECO:0007669"/>
    <property type="project" value="TreeGrafter"/>
</dbReference>
<dbReference type="GO" id="GO:1990431">
    <property type="term" value="P:priRNA 3'-end processing"/>
    <property type="evidence" value="ECO:0007669"/>
    <property type="project" value="TreeGrafter"/>
</dbReference>
<dbReference type="AlphaFoldDB" id="W9Y0D3"/>
<dbReference type="STRING" id="1182541.W9Y0D3"/>
<name>W9Y0D3_9EURO</name>
<dbReference type="PANTHER" id="PTHR15092:SF22">
    <property type="entry name" value="POLY(A)-SPECIFIC RIBONUCLEASE PNLDC1"/>
    <property type="match status" value="1"/>
</dbReference>
<accession>W9Y0D3</accession>
<dbReference type="InterPro" id="IPR006941">
    <property type="entry name" value="RNase_CAF1"/>
</dbReference>
<evidence type="ECO:0000256" key="1">
    <source>
        <dbReference type="ARBA" id="ARBA00008372"/>
    </source>
</evidence>
<dbReference type="GO" id="GO:0003723">
    <property type="term" value="F:RNA binding"/>
    <property type="evidence" value="ECO:0007669"/>
    <property type="project" value="TreeGrafter"/>
</dbReference>
<evidence type="ECO:0000313" key="4">
    <source>
        <dbReference type="Proteomes" id="UP000019484"/>
    </source>
</evidence>
<sequence>MEVTNVNFSEHAINIIQQIAGSRFIAFDLEFSGVAGRRPGGGSGKLSLQEYYQELRSAAQIYQILQVGLTVVSEDTDQGEYVARPYNFDLSPLPATKEQVFRRVWSYNSGAISFLIRNGFNIDRPITQGVHYLSRQEEQQVRQKLTEDDQARSKIPDMILKEDDSALVEHIRQSISYWQAAPKEKQDSFINIPAERPPEPVPLMLNRYQVRLTHQIVRNEYPKLKTQGMGHFVQVTNPTAEKQANDKEMMEQLRDREVLDAIGFRWIVEAIVGGDILKMPHFFVKEAFPERKTPDDIQAFLENLQSKLRSQKRAVIGHNCFTDMVNFYRCFIGNLPDRVEDFSAEIQALFPIIMDTKYIAGLGNKRWADTSLRAVESDLFAVDVPRMVLPPDFDRYLNSSTYHEAGFDSYVTAKIGLKIPGKLKREGKDIKALVEASAPAPAEKPAPPPEKTQHETATVGVAEGQDQKPGLTKAIVEAIKAPVTAVKTILTGAESSSIEAAKASGAENRLQTADQRVQTPAGTIDASSGGQKMVQLPRLGLKKLKSISQQSNIFDVLQDDSSEGEAEDEVKKEIEERQRIAQMVKDGRLLPRWEEDAEFWTLISNKLQANACQEGILDLSRRR</sequence>
<dbReference type="PANTHER" id="PTHR15092">
    <property type="entry name" value="POLY A -SPECIFIC RIBONUCLEASE/TARGET OF EGR1, MEMBER 1"/>
    <property type="match status" value="1"/>
</dbReference>
<feature type="region of interest" description="Disordered" evidence="2">
    <location>
        <begin position="436"/>
        <end position="457"/>
    </location>
</feature>
<dbReference type="GO" id="GO:1990432">
    <property type="term" value="P:siRNA 3'-end processing"/>
    <property type="evidence" value="ECO:0007669"/>
    <property type="project" value="TreeGrafter"/>
</dbReference>
<dbReference type="InterPro" id="IPR012337">
    <property type="entry name" value="RNaseH-like_sf"/>
</dbReference>
<dbReference type="SUPFAM" id="SSF53098">
    <property type="entry name" value="Ribonuclease H-like"/>
    <property type="match status" value="1"/>
</dbReference>
<comment type="caution">
    <text evidence="3">The sequence shown here is derived from an EMBL/GenBank/DDBJ whole genome shotgun (WGS) entry which is preliminary data.</text>
</comment>
<dbReference type="GO" id="GO:0005634">
    <property type="term" value="C:nucleus"/>
    <property type="evidence" value="ECO:0007669"/>
    <property type="project" value="TreeGrafter"/>
</dbReference>
<dbReference type="Gene3D" id="3.30.420.10">
    <property type="entry name" value="Ribonuclease H-like superfamily/Ribonuclease H"/>
    <property type="match status" value="2"/>
</dbReference>
<dbReference type="InterPro" id="IPR051181">
    <property type="entry name" value="CAF1_poly(A)_ribonucleases"/>
</dbReference>
<dbReference type="RefSeq" id="XP_007725710.1">
    <property type="nucleotide sequence ID" value="XM_007727520.1"/>
</dbReference>
<evidence type="ECO:0000256" key="2">
    <source>
        <dbReference type="SAM" id="MobiDB-lite"/>
    </source>
</evidence>
<dbReference type="InterPro" id="IPR036397">
    <property type="entry name" value="RNaseH_sf"/>
</dbReference>
<dbReference type="Proteomes" id="UP000019484">
    <property type="component" value="Unassembled WGS sequence"/>
</dbReference>
<dbReference type="HOGENOM" id="CLU_022380_0_0_1"/>
<protein>
    <submittedName>
        <fullName evidence="3">Uncharacterized protein</fullName>
    </submittedName>
</protein>
<proteinExistence type="inferred from homology"/>
<gene>
    <name evidence="3" type="ORF">A1O1_06642</name>
</gene>
<dbReference type="Pfam" id="PF04857">
    <property type="entry name" value="CAF1"/>
    <property type="match status" value="1"/>
</dbReference>
<dbReference type="EMBL" id="AMWN01000005">
    <property type="protein sequence ID" value="EXJ86272.1"/>
    <property type="molecule type" value="Genomic_DNA"/>
</dbReference>
<keyword evidence="4" id="KW-1185">Reference proteome</keyword>
<dbReference type="eggNOG" id="KOG1990">
    <property type="taxonomic scope" value="Eukaryota"/>
</dbReference>
<reference evidence="3 4" key="1">
    <citation type="submission" date="2013-03" db="EMBL/GenBank/DDBJ databases">
        <title>The Genome Sequence of Capronia coronata CBS 617.96.</title>
        <authorList>
            <consortium name="The Broad Institute Genomics Platform"/>
            <person name="Cuomo C."/>
            <person name="de Hoog S."/>
            <person name="Gorbushina A."/>
            <person name="Walker B."/>
            <person name="Young S.K."/>
            <person name="Zeng Q."/>
            <person name="Gargeya S."/>
            <person name="Fitzgerald M."/>
            <person name="Haas B."/>
            <person name="Abouelleil A."/>
            <person name="Allen A.W."/>
            <person name="Alvarado L."/>
            <person name="Arachchi H.M."/>
            <person name="Berlin A.M."/>
            <person name="Chapman S.B."/>
            <person name="Gainer-Dewar J."/>
            <person name="Goldberg J."/>
            <person name="Griggs A."/>
            <person name="Gujja S."/>
            <person name="Hansen M."/>
            <person name="Howarth C."/>
            <person name="Imamovic A."/>
            <person name="Ireland A."/>
            <person name="Larimer J."/>
            <person name="McCowan C."/>
            <person name="Murphy C."/>
            <person name="Pearson M."/>
            <person name="Poon T.W."/>
            <person name="Priest M."/>
            <person name="Roberts A."/>
            <person name="Saif S."/>
            <person name="Shea T."/>
            <person name="Sisk P."/>
            <person name="Sykes S."/>
            <person name="Wortman J."/>
            <person name="Nusbaum C."/>
            <person name="Birren B."/>
        </authorList>
    </citation>
    <scope>NUCLEOTIDE SEQUENCE [LARGE SCALE GENOMIC DNA]</scope>
    <source>
        <strain evidence="3 4">CBS 617.96</strain>
    </source>
</reference>
<dbReference type="GO" id="GO:0000175">
    <property type="term" value="F:3'-5'-RNA exonuclease activity"/>
    <property type="evidence" value="ECO:0007669"/>
    <property type="project" value="TreeGrafter"/>
</dbReference>
<comment type="similarity">
    <text evidence="1">Belongs to the CAF1 family.</text>
</comment>